<evidence type="ECO:0000256" key="9">
    <source>
        <dbReference type="ARBA" id="ARBA00023065"/>
    </source>
</evidence>
<dbReference type="GO" id="GO:0038023">
    <property type="term" value="F:signaling receptor activity"/>
    <property type="evidence" value="ECO:0007669"/>
    <property type="project" value="InterPro"/>
</dbReference>
<keyword evidence="6 14" id="KW-0812">Transmembrane</keyword>
<keyword evidence="4 14" id="KW-1134">Transmembrane beta strand</keyword>
<evidence type="ECO:0000256" key="7">
    <source>
        <dbReference type="ARBA" id="ARBA00022729"/>
    </source>
</evidence>
<dbReference type="FunFam" id="2.170.130.10:FF:000010">
    <property type="entry name" value="Ferripyoverdine receptor"/>
    <property type="match status" value="1"/>
</dbReference>
<protein>
    <submittedName>
        <fullName evidence="19">Outer-membrane receptor for ferric coprogen and ferric-rhodotorulic acid</fullName>
    </submittedName>
</protein>
<organism evidence="19 20">
    <name type="scientific">Acinetobacter albensis</name>
    <dbReference type="NCBI Taxonomy" id="1673609"/>
    <lineage>
        <taxon>Bacteria</taxon>
        <taxon>Pseudomonadati</taxon>
        <taxon>Pseudomonadota</taxon>
        <taxon>Gammaproteobacteria</taxon>
        <taxon>Moraxellales</taxon>
        <taxon>Moraxellaceae</taxon>
        <taxon>Acinetobacter</taxon>
    </lineage>
</organism>
<evidence type="ECO:0000256" key="2">
    <source>
        <dbReference type="ARBA" id="ARBA00009810"/>
    </source>
</evidence>
<dbReference type="InterPro" id="IPR036942">
    <property type="entry name" value="Beta-barrel_TonB_sf"/>
</dbReference>
<evidence type="ECO:0000256" key="13">
    <source>
        <dbReference type="ARBA" id="ARBA00023237"/>
    </source>
</evidence>
<dbReference type="Pfam" id="PF00593">
    <property type="entry name" value="TonB_dep_Rec_b-barrel"/>
    <property type="match status" value="1"/>
</dbReference>
<dbReference type="Gene3D" id="2.40.170.20">
    <property type="entry name" value="TonB-dependent receptor, beta-barrel domain"/>
    <property type="match status" value="1"/>
</dbReference>
<dbReference type="Proteomes" id="UP000243661">
    <property type="component" value="Unassembled WGS sequence"/>
</dbReference>
<sequence length="732" mass="81732">MQSISPLFYQSFKLSLLSFAILSVQYSFAENLIENESQTLSTIQLQAQSENTNESSEKTKAYTVKNSSSASKLNIAVKETPQTVNVVTRQQIEDFGLNSTREILKNTPGVTVQSQETERSSYMSRGFEISNILTDGVGFPLSSYNYNNTNPDTYFYDRVEVVKGADALSNAFGDPSATINNIRKRPTKELQASAGLSYGSWDTQRYEADVSGSLSPDGRVRGRLMGYEQTGDSHLDRYSSEKNGFAGILEADITDSTLLTVGYSQNQNKPNANNWGALPLLDANGKQLSYDRNYNPNPDWAHWDNETQDAFLELQQKLGKKWTAKLSYNYSDTEHNSRLLYYYGNPQADGSGVSLTAWGGKEQLRKHFTDLNFQGTFNLLNQEHEATLGYSHIQTHQYDQQSSGVINDSNINNVAGIYDGVPYLTQYTTNWASWTPQSVTWSEFSDAADYKQKINSYYAATRIHLNDDLKLILGGNYVQAKSHGSSYGSPMDYSESKLSPYAGLTYNFSPEYTGYMSYTSIFRPQTGIEETTRQALKPVEGESYEMGIKSAWLNDRLTGSMSVFRTEQNNYPLRNSDGNPLNRTSKTSDLLSQGVEIGLAGEINDDINLAFGYTQFSLKDIKNGGAARTYNPNQTINLLATYTVPTLPQLKVGAGLQWQDNIKLYDATLNSTITQDAYALVNLMASYEVNDHILLQANAKNVTDKKYLNSFPDGQAFYGEPANYSVAVKFKY</sequence>
<feature type="chain" id="PRO_5008692806" evidence="16">
    <location>
        <begin position="30"/>
        <end position="732"/>
    </location>
</feature>
<dbReference type="NCBIfam" id="TIGR01783">
    <property type="entry name" value="TonB-siderophor"/>
    <property type="match status" value="1"/>
</dbReference>
<keyword evidence="9" id="KW-0406">Ion transport</keyword>
<dbReference type="PROSITE" id="PS52016">
    <property type="entry name" value="TONB_DEPENDENT_REC_3"/>
    <property type="match status" value="1"/>
</dbReference>
<keyword evidence="11 14" id="KW-0472">Membrane</keyword>
<dbReference type="CDD" id="cd01347">
    <property type="entry name" value="ligand_gated_channel"/>
    <property type="match status" value="1"/>
</dbReference>
<evidence type="ECO:0000313" key="20">
    <source>
        <dbReference type="Proteomes" id="UP000243661"/>
    </source>
</evidence>
<dbReference type="InterPro" id="IPR010105">
    <property type="entry name" value="TonB_sidphr_rcpt"/>
</dbReference>
<evidence type="ECO:0000256" key="1">
    <source>
        <dbReference type="ARBA" id="ARBA00004571"/>
    </source>
</evidence>
<keyword evidence="3 14" id="KW-0813">Transport</keyword>
<evidence type="ECO:0000256" key="14">
    <source>
        <dbReference type="PROSITE-ProRule" id="PRU01360"/>
    </source>
</evidence>
<keyword evidence="10 15" id="KW-0798">TonB box</keyword>
<dbReference type="InterPro" id="IPR000531">
    <property type="entry name" value="Beta-barrel_TonB"/>
</dbReference>
<gene>
    <name evidence="19" type="ORF">GA0116959_112102</name>
</gene>
<evidence type="ECO:0000313" key="19">
    <source>
        <dbReference type="EMBL" id="SCC72829.1"/>
    </source>
</evidence>
<dbReference type="PANTHER" id="PTHR32552:SF74">
    <property type="entry name" value="HYDROXAMATE SIDEROPHORE RECEPTOR FHUE"/>
    <property type="match status" value="1"/>
</dbReference>
<comment type="similarity">
    <text evidence="2 14 15">Belongs to the TonB-dependent receptor family.</text>
</comment>
<proteinExistence type="inferred from homology"/>
<evidence type="ECO:0000256" key="11">
    <source>
        <dbReference type="ARBA" id="ARBA00023136"/>
    </source>
</evidence>
<evidence type="ECO:0000256" key="15">
    <source>
        <dbReference type="RuleBase" id="RU003357"/>
    </source>
</evidence>
<dbReference type="OrthoDB" id="8663017at2"/>
<accession>A0A1C4GXC0</accession>
<evidence type="ECO:0000256" key="12">
    <source>
        <dbReference type="ARBA" id="ARBA00023170"/>
    </source>
</evidence>
<evidence type="ECO:0000256" key="6">
    <source>
        <dbReference type="ARBA" id="ARBA00022692"/>
    </source>
</evidence>
<dbReference type="InterPro" id="IPR012910">
    <property type="entry name" value="Plug_dom"/>
</dbReference>
<evidence type="ECO:0000256" key="16">
    <source>
        <dbReference type="SAM" id="SignalP"/>
    </source>
</evidence>
<dbReference type="PANTHER" id="PTHR32552">
    <property type="entry name" value="FERRICHROME IRON RECEPTOR-RELATED"/>
    <property type="match status" value="1"/>
</dbReference>
<dbReference type="InterPro" id="IPR039426">
    <property type="entry name" value="TonB-dep_rcpt-like"/>
</dbReference>
<feature type="domain" description="TonB-dependent receptor plug" evidence="18">
    <location>
        <begin position="77"/>
        <end position="168"/>
    </location>
</feature>
<name>A0A1C4GXC0_9GAMM</name>
<dbReference type="GO" id="GO:0009279">
    <property type="term" value="C:cell outer membrane"/>
    <property type="evidence" value="ECO:0007669"/>
    <property type="project" value="UniProtKB-SubCell"/>
</dbReference>
<evidence type="ECO:0000256" key="10">
    <source>
        <dbReference type="ARBA" id="ARBA00023077"/>
    </source>
</evidence>
<evidence type="ECO:0000256" key="3">
    <source>
        <dbReference type="ARBA" id="ARBA00022448"/>
    </source>
</evidence>
<evidence type="ECO:0000256" key="8">
    <source>
        <dbReference type="ARBA" id="ARBA00023004"/>
    </source>
</evidence>
<feature type="domain" description="TonB-dependent receptor-like beta-barrel" evidence="17">
    <location>
        <begin position="266"/>
        <end position="702"/>
    </location>
</feature>
<feature type="signal peptide" evidence="16">
    <location>
        <begin position="1"/>
        <end position="29"/>
    </location>
</feature>
<dbReference type="Pfam" id="PF07715">
    <property type="entry name" value="Plug"/>
    <property type="match status" value="1"/>
</dbReference>
<keyword evidence="8" id="KW-0408">Iron</keyword>
<dbReference type="AlphaFoldDB" id="A0A1C4GXC0"/>
<evidence type="ECO:0000256" key="4">
    <source>
        <dbReference type="ARBA" id="ARBA00022452"/>
    </source>
</evidence>
<evidence type="ECO:0000259" key="17">
    <source>
        <dbReference type="Pfam" id="PF00593"/>
    </source>
</evidence>
<dbReference type="GO" id="GO:0015344">
    <property type="term" value="F:siderophore uptake transmembrane transporter activity"/>
    <property type="evidence" value="ECO:0007669"/>
    <property type="project" value="TreeGrafter"/>
</dbReference>
<evidence type="ECO:0000256" key="5">
    <source>
        <dbReference type="ARBA" id="ARBA00022496"/>
    </source>
</evidence>
<dbReference type="Gene3D" id="2.170.130.10">
    <property type="entry name" value="TonB-dependent receptor, plug domain"/>
    <property type="match status" value="1"/>
</dbReference>
<keyword evidence="7 16" id="KW-0732">Signal</keyword>
<dbReference type="EMBL" id="FMBK01000012">
    <property type="protein sequence ID" value="SCC72829.1"/>
    <property type="molecule type" value="Genomic_DNA"/>
</dbReference>
<reference evidence="19 20" key="1">
    <citation type="submission" date="2016-08" db="EMBL/GenBank/DDBJ databases">
        <authorList>
            <person name="Seilhamer J.J."/>
        </authorList>
    </citation>
    <scope>NUCLEOTIDE SEQUENCE [LARGE SCALE GENOMIC DNA]</scope>
    <source>
        <strain evidence="19 20">ANC 4874</strain>
    </source>
</reference>
<keyword evidence="13 14" id="KW-0998">Cell outer membrane</keyword>
<dbReference type="InterPro" id="IPR037066">
    <property type="entry name" value="Plug_dom_sf"/>
</dbReference>
<dbReference type="RefSeq" id="WP_092720751.1">
    <property type="nucleotide sequence ID" value="NZ_FMBK01000012.1"/>
</dbReference>
<comment type="subcellular location">
    <subcellularLocation>
        <location evidence="1 14">Cell outer membrane</location>
        <topology evidence="1 14">Multi-pass membrane protein</topology>
    </subcellularLocation>
</comment>
<dbReference type="GO" id="GO:0015891">
    <property type="term" value="P:siderophore transport"/>
    <property type="evidence" value="ECO:0007669"/>
    <property type="project" value="InterPro"/>
</dbReference>
<keyword evidence="12 19" id="KW-0675">Receptor</keyword>
<dbReference type="SUPFAM" id="SSF56935">
    <property type="entry name" value="Porins"/>
    <property type="match status" value="1"/>
</dbReference>
<evidence type="ECO:0000259" key="18">
    <source>
        <dbReference type="Pfam" id="PF07715"/>
    </source>
</evidence>
<keyword evidence="5" id="KW-0410">Iron transport</keyword>